<dbReference type="InterPro" id="IPR001054">
    <property type="entry name" value="A/G_cyclase"/>
</dbReference>
<feature type="domain" description="Guanylate cyclase" evidence="9">
    <location>
        <begin position="236"/>
        <end position="363"/>
    </location>
</feature>
<evidence type="ECO:0000259" key="9">
    <source>
        <dbReference type="PROSITE" id="PS50125"/>
    </source>
</evidence>
<dbReference type="PROSITE" id="PS50125">
    <property type="entry name" value="GUANYLATE_CYCLASE_2"/>
    <property type="match status" value="1"/>
</dbReference>
<accession>A0A4P7LGX5</accession>
<dbReference type="GO" id="GO:0016020">
    <property type="term" value="C:membrane"/>
    <property type="evidence" value="ECO:0007669"/>
    <property type="project" value="UniProtKB-SubCell"/>
</dbReference>
<dbReference type="PROSITE" id="PS50112">
    <property type="entry name" value="PAS"/>
    <property type="match status" value="1"/>
</dbReference>
<organism evidence="10 11">
    <name type="scientific">Cupriavidus oxalaticus</name>
    <dbReference type="NCBI Taxonomy" id="96344"/>
    <lineage>
        <taxon>Bacteria</taxon>
        <taxon>Pseudomonadati</taxon>
        <taxon>Pseudomonadota</taxon>
        <taxon>Betaproteobacteria</taxon>
        <taxon>Burkholderiales</taxon>
        <taxon>Burkholderiaceae</taxon>
        <taxon>Cupriavidus</taxon>
    </lineage>
</organism>
<dbReference type="GO" id="GO:0035556">
    <property type="term" value="P:intracellular signal transduction"/>
    <property type="evidence" value="ECO:0007669"/>
    <property type="project" value="InterPro"/>
</dbReference>
<dbReference type="Gene3D" id="3.30.70.1230">
    <property type="entry name" value="Nucleotide cyclase"/>
    <property type="match status" value="1"/>
</dbReference>
<evidence type="ECO:0000256" key="4">
    <source>
        <dbReference type="ARBA" id="ARBA00022989"/>
    </source>
</evidence>
<dbReference type="OrthoDB" id="9802500at2"/>
<protein>
    <submittedName>
        <fullName evidence="10">PAS domain S-box protein</fullName>
    </submittedName>
</protein>
<dbReference type="PANTHER" id="PTHR11920:SF335">
    <property type="entry name" value="GUANYLATE CYCLASE"/>
    <property type="match status" value="1"/>
</dbReference>
<dbReference type="RefSeq" id="WP_135706337.1">
    <property type="nucleotide sequence ID" value="NZ_CP038636.1"/>
</dbReference>
<dbReference type="InterPro" id="IPR035965">
    <property type="entry name" value="PAS-like_dom_sf"/>
</dbReference>
<evidence type="ECO:0000256" key="2">
    <source>
        <dbReference type="ARBA" id="ARBA00022692"/>
    </source>
</evidence>
<evidence type="ECO:0000256" key="6">
    <source>
        <dbReference type="ARBA" id="ARBA00023239"/>
    </source>
</evidence>
<dbReference type="InterPro" id="IPR000700">
    <property type="entry name" value="PAS-assoc_C"/>
</dbReference>
<gene>
    <name evidence="10" type="ORF">E0W60_27990</name>
</gene>
<dbReference type="PANTHER" id="PTHR11920">
    <property type="entry name" value="GUANYLYL CYCLASE"/>
    <property type="match status" value="1"/>
</dbReference>
<dbReference type="CDD" id="cd00130">
    <property type="entry name" value="PAS"/>
    <property type="match status" value="1"/>
</dbReference>
<dbReference type="InterPro" id="IPR029787">
    <property type="entry name" value="Nucleotide_cyclase"/>
</dbReference>
<proteinExistence type="predicted"/>
<dbReference type="InterPro" id="IPR050401">
    <property type="entry name" value="Cyclic_nucleotide_synthase"/>
</dbReference>
<dbReference type="SUPFAM" id="SSF55785">
    <property type="entry name" value="PYP-like sensor domain (PAS domain)"/>
    <property type="match status" value="1"/>
</dbReference>
<evidence type="ECO:0000313" key="10">
    <source>
        <dbReference type="EMBL" id="QBY55015.1"/>
    </source>
</evidence>
<evidence type="ECO:0000313" key="11">
    <source>
        <dbReference type="Proteomes" id="UP000295294"/>
    </source>
</evidence>
<comment type="subcellular location">
    <subcellularLocation>
        <location evidence="1">Membrane</location>
    </subcellularLocation>
</comment>
<evidence type="ECO:0000259" key="8">
    <source>
        <dbReference type="PROSITE" id="PS50113"/>
    </source>
</evidence>
<sequence length="420" mass="47221">MATIHRRHFFTPMELRVRDVTLSVSDDFQTQRDKLARIMLDAMYQFVGLLDAHGTMLEINRAALEAIGIRMDDIRGKPFWEARWWVGSPETQALLREMIQRASQGEFVRCDFENYVKGESESEETIIVDFSLLPIRDSNGKVVFLLPEGRNITEKKHAEAVLARKNEELQASWELIRRQHDELRSLYDRLQAEQKLSERLLLNLLPCSIAERLKARPDLVASGDPELIADSFPDVTVLFADIVAFTRFSAGMSPEQLVAVLNEIFTEFDTVADLRGLEKIKTIGDAYMAAAGLPEPAPDHAVRAAQMALDMTEAFMHFNQRTGFDLQMRIGIHSGPVVAGVIGKRKFIYDLWGAAVNIASRMESHGVAGRVQVTDATRRLLGDSFLFEERGAIEAKGIGTLQTWFLTGRNPACRAGAMVR</sequence>
<name>A0A4P7LGX5_9BURK</name>
<dbReference type="Gene3D" id="3.30.450.20">
    <property type="entry name" value="PAS domain"/>
    <property type="match status" value="1"/>
</dbReference>
<dbReference type="GO" id="GO:0009190">
    <property type="term" value="P:cyclic nucleotide biosynthetic process"/>
    <property type="evidence" value="ECO:0007669"/>
    <property type="project" value="InterPro"/>
</dbReference>
<dbReference type="KEGG" id="cox:E0W60_27990"/>
<keyword evidence="6" id="KW-0456">Lyase</keyword>
<dbReference type="PROSITE" id="PS50113">
    <property type="entry name" value="PAC"/>
    <property type="match status" value="1"/>
</dbReference>
<evidence type="ECO:0000259" key="7">
    <source>
        <dbReference type="PROSITE" id="PS50112"/>
    </source>
</evidence>
<keyword evidence="4" id="KW-1133">Transmembrane helix</keyword>
<dbReference type="AlphaFoldDB" id="A0A4P7LGX5"/>
<dbReference type="CDD" id="cd07302">
    <property type="entry name" value="CHD"/>
    <property type="match status" value="1"/>
</dbReference>
<feature type="domain" description="PAS" evidence="7">
    <location>
        <begin position="32"/>
        <end position="106"/>
    </location>
</feature>
<dbReference type="GO" id="GO:0000166">
    <property type="term" value="F:nucleotide binding"/>
    <property type="evidence" value="ECO:0007669"/>
    <property type="project" value="UniProtKB-KW"/>
</dbReference>
<feature type="domain" description="PAC" evidence="8">
    <location>
        <begin position="110"/>
        <end position="164"/>
    </location>
</feature>
<dbReference type="Pfam" id="PF00211">
    <property type="entry name" value="Guanylate_cyc"/>
    <property type="match status" value="1"/>
</dbReference>
<evidence type="ECO:0000256" key="3">
    <source>
        <dbReference type="ARBA" id="ARBA00022741"/>
    </source>
</evidence>
<evidence type="ECO:0000256" key="5">
    <source>
        <dbReference type="ARBA" id="ARBA00023136"/>
    </source>
</evidence>
<dbReference type="GO" id="GO:0004016">
    <property type="term" value="F:adenylate cyclase activity"/>
    <property type="evidence" value="ECO:0007669"/>
    <property type="project" value="UniProtKB-ARBA"/>
</dbReference>
<dbReference type="SMART" id="SM00044">
    <property type="entry name" value="CYCc"/>
    <property type="match status" value="1"/>
</dbReference>
<dbReference type="InterPro" id="IPR000014">
    <property type="entry name" value="PAS"/>
</dbReference>
<dbReference type="EMBL" id="CP038636">
    <property type="protein sequence ID" value="QBY55015.1"/>
    <property type="molecule type" value="Genomic_DNA"/>
</dbReference>
<dbReference type="SMART" id="SM00091">
    <property type="entry name" value="PAS"/>
    <property type="match status" value="1"/>
</dbReference>
<dbReference type="InterPro" id="IPR013656">
    <property type="entry name" value="PAS_4"/>
</dbReference>
<geneLocation type="plasmid" evidence="10">
    <name>unnamed1</name>
</geneLocation>
<reference evidence="10 11" key="1">
    <citation type="submission" date="2019-03" db="EMBL/GenBank/DDBJ databases">
        <title>Efficiently degradation of phenoxyalkanoic acid herbicides by Cupriavidus oxalaticus strain X32.</title>
        <authorList>
            <person name="Sheng X."/>
        </authorList>
    </citation>
    <scope>NUCLEOTIDE SEQUENCE [LARGE SCALE GENOMIC DNA]</scope>
    <source>
        <strain evidence="10 11">X32</strain>
        <plasmid evidence="10 11">unnamed1</plasmid>
    </source>
</reference>
<dbReference type="SUPFAM" id="SSF55073">
    <property type="entry name" value="Nucleotide cyclase"/>
    <property type="match status" value="1"/>
</dbReference>
<dbReference type="FunFam" id="3.30.450.20:FF:000155">
    <property type="entry name" value="Sensor histidine kinase TodS"/>
    <property type="match status" value="1"/>
</dbReference>
<dbReference type="NCBIfam" id="TIGR00229">
    <property type="entry name" value="sensory_box"/>
    <property type="match status" value="1"/>
</dbReference>
<keyword evidence="2" id="KW-0812">Transmembrane</keyword>
<keyword evidence="3" id="KW-0547">Nucleotide-binding</keyword>
<evidence type="ECO:0000256" key="1">
    <source>
        <dbReference type="ARBA" id="ARBA00004370"/>
    </source>
</evidence>
<keyword evidence="5" id="KW-0472">Membrane</keyword>
<dbReference type="Pfam" id="PF08448">
    <property type="entry name" value="PAS_4"/>
    <property type="match status" value="1"/>
</dbReference>
<dbReference type="Proteomes" id="UP000295294">
    <property type="component" value="Plasmid unnamed1"/>
</dbReference>
<keyword evidence="10" id="KW-0614">Plasmid</keyword>